<feature type="transmembrane region" description="Helical" evidence="3">
    <location>
        <begin position="42"/>
        <end position="59"/>
    </location>
</feature>
<keyword evidence="6" id="KW-1185">Reference proteome</keyword>
<dbReference type="InterPro" id="IPR050469">
    <property type="entry name" value="Diguanylate_Cyclase"/>
</dbReference>
<protein>
    <recommendedName>
        <fullName evidence="1">diguanylate cyclase</fullName>
        <ecNumber evidence="1">2.7.7.65</ecNumber>
    </recommendedName>
</protein>
<comment type="catalytic activity">
    <reaction evidence="2">
        <text>2 GTP = 3',3'-c-di-GMP + 2 diphosphate</text>
        <dbReference type="Rhea" id="RHEA:24898"/>
        <dbReference type="ChEBI" id="CHEBI:33019"/>
        <dbReference type="ChEBI" id="CHEBI:37565"/>
        <dbReference type="ChEBI" id="CHEBI:58805"/>
        <dbReference type="EC" id="2.7.7.65"/>
    </reaction>
</comment>
<dbReference type="EMBL" id="FOSQ01000002">
    <property type="protein sequence ID" value="SFK39077.1"/>
    <property type="molecule type" value="Genomic_DNA"/>
</dbReference>
<keyword evidence="3" id="KW-0812">Transmembrane</keyword>
<evidence type="ECO:0000256" key="1">
    <source>
        <dbReference type="ARBA" id="ARBA00012528"/>
    </source>
</evidence>
<dbReference type="RefSeq" id="WP_139225990.1">
    <property type="nucleotide sequence ID" value="NZ_FOSQ01000002.1"/>
</dbReference>
<dbReference type="SMART" id="SM00267">
    <property type="entry name" value="GGDEF"/>
    <property type="match status" value="1"/>
</dbReference>
<dbReference type="Proteomes" id="UP000199473">
    <property type="component" value="Unassembled WGS sequence"/>
</dbReference>
<dbReference type="InterPro" id="IPR029787">
    <property type="entry name" value="Nucleotide_cyclase"/>
</dbReference>
<name>A0A1I3Z4Z7_9PROT</name>
<dbReference type="GO" id="GO:1902201">
    <property type="term" value="P:negative regulation of bacterial-type flagellum-dependent cell motility"/>
    <property type="evidence" value="ECO:0007669"/>
    <property type="project" value="TreeGrafter"/>
</dbReference>
<keyword evidence="3" id="KW-0472">Membrane</keyword>
<dbReference type="SUPFAM" id="SSF55073">
    <property type="entry name" value="Nucleotide cyclase"/>
    <property type="match status" value="1"/>
</dbReference>
<gene>
    <name evidence="5" type="ORF">SAMN02745775_102163</name>
</gene>
<evidence type="ECO:0000259" key="4">
    <source>
        <dbReference type="PROSITE" id="PS50887"/>
    </source>
</evidence>
<evidence type="ECO:0000313" key="5">
    <source>
        <dbReference type="EMBL" id="SFK39077.1"/>
    </source>
</evidence>
<dbReference type="InterPro" id="IPR043128">
    <property type="entry name" value="Rev_trsase/Diguanyl_cyclase"/>
</dbReference>
<evidence type="ECO:0000256" key="3">
    <source>
        <dbReference type="SAM" id="Phobius"/>
    </source>
</evidence>
<organism evidence="5 6">
    <name type="scientific">Falsiroseomonas stagni DSM 19981</name>
    <dbReference type="NCBI Taxonomy" id="1123062"/>
    <lineage>
        <taxon>Bacteria</taxon>
        <taxon>Pseudomonadati</taxon>
        <taxon>Pseudomonadota</taxon>
        <taxon>Alphaproteobacteria</taxon>
        <taxon>Acetobacterales</taxon>
        <taxon>Roseomonadaceae</taxon>
        <taxon>Falsiroseomonas</taxon>
    </lineage>
</organism>
<dbReference type="GO" id="GO:0052621">
    <property type="term" value="F:diguanylate cyclase activity"/>
    <property type="evidence" value="ECO:0007669"/>
    <property type="project" value="UniProtKB-EC"/>
</dbReference>
<dbReference type="GO" id="GO:0043709">
    <property type="term" value="P:cell adhesion involved in single-species biofilm formation"/>
    <property type="evidence" value="ECO:0007669"/>
    <property type="project" value="TreeGrafter"/>
</dbReference>
<dbReference type="PANTHER" id="PTHR45138:SF9">
    <property type="entry name" value="DIGUANYLATE CYCLASE DGCM-RELATED"/>
    <property type="match status" value="1"/>
</dbReference>
<dbReference type="Pfam" id="PF00990">
    <property type="entry name" value="GGDEF"/>
    <property type="match status" value="1"/>
</dbReference>
<accession>A0A1I3Z4Z7</accession>
<dbReference type="InterPro" id="IPR000160">
    <property type="entry name" value="GGDEF_dom"/>
</dbReference>
<dbReference type="FunFam" id="3.30.70.270:FF:000001">
    <property type="entry name" value="Diguanylate cyclase domain protein"/>
    <property type="match status" value="1"/>
</dbReference>
<dbReference type="GO" id="GO:0005886">
    <property type="term" value="C:plasma membrane"/>
    <property type="evidence" value="ECO:0007669"/>
    <property type="project" value="TreeGrafter"/>
</dbReference>
<dbReference type="STRING" id="1123062.SAMN02745775_102163"/>
<dbReference type="NCBIfam" id="TIGR00254">
    <property type="entry name" value="GGDEF"/>
    <property type="match status" value="1"/>
</dbReference>
<dbReference type="CDD" id="cd01949">
    <property type="entry name" value="GGDEF"/>
    <property type="match status" value="1"/>
</dbReference>
<keyword evidence="3" id="KW-1133">Transmembrane helix</keyword>
<evidence type="ECO:0000313" key="6">
    <source>
        <dbReference type="Proteomes" id="UP000199473"/>
    </source>
</evidence>
<feature type="transmembrane region" description="Helical" evidence="3">
    <location>
        <begin position="6"/>
        <end position="30"/>
    </location>
</feature>
<feature type="domain" description="GGDEF" evidence="4">
    <location>
        <begin position="142"/>
        <end position="277"/>
    </location>
</feature>
<dbReference type="Gene3D" id="3.30.70.270">
    <property type="match status" value="1"/>
</dbReference>
<proteinExistence type="predicted"/>
<reference evidence="5 6" key="1">
    <citation type="submission" date="2016-10" db="EMBL/GenBank/DDBJ databases">
        <authorList>
            <person name="de Groot N.N."/>
        </authorList>
    </citation>
    <scope>NUCLEOTIDE SEQUENCE [LARGE SCALE GENOMIC DNA]</scope>
    <source>
        <strain evidence="5 6">DSM 19981</strain>
    </source>
</reference>
<dbReference type="PANTHER" id="PTHR45138">
    <property type="entry name" value="REGULATORY COMPONENTS OF SENSORY TRANSDUCTION SYSTEM"/>
    <property type="match status" value="1"/>
</dbReference>
<dbReference type="AlphaFoldDB" id="A0A1I3Z4Z7"/>
<dbReference type="EC" id="2.7.7.65" evidence="1"/>
<dbReference type="PROSITE" id="PS50887">
    <property type="entry name" value="GGDEF"/>
    <property type="match status" value="1"/>
</dbReference>
<evidence type="ECO:0000256" key="2">
    <source>
        <dbReference type="ARBA" id="ARBA00034247"/>
    </source>
</evidence>
<feature type="transmembrane region" description="Helical" evidence="3">
    <location>
        <begin position="71"/>
        <end position="92"/>
    </location>
</feature>
<sequence length="278" mass="28829">MTTDNILFLLARLLMGGLCGLAAVLALWRLAAASRQGTPEPVLGLIALVLGIGVAEAVQDSWTNVVQAPTAPIGLNAWLWVAFDLAVPLLSLRVMQVMAQRDAALARLAALSVTDPLTGLANRRGFEAQAHAAIAACRRRGQPLALLAFDLDRFKRINDGWGHAAGDVVLAGAARAMAGQLRAGDVLGRLGGEEFAALLPATTVEEAVTLAERLRQAVRAEVPHPAGGDVVTTMSIGVVALGAGEVAETLKAALAAADTALYVAKEKGRDRVEVSQAG</sequence>
<dbReference type="OrthoDB" id="9812260at2"/>